<dbReference type="InterPro" id="IPR036034">
    <property type="entry name" value="PDZ_sf"/>
</dbReference>
<dbReference type="GO" id="GO:0006508">
    <property type="term" value="P:proteolysis"/>
    <property type="evidence" value="ECO:0007669"/>
    <property type="project" value="UniProtKB-KW"/>
</dbReference>
<dbReference type="EMBL" id="LR593886">
    <property type="protein sequence ID" value="VTS00366.1"/>
    <property type="molecule type" value="Genomic_DNA"/>
</dbReference>
<name>A0A6P2DDX8_9BACT</name>
<evidence type="ECO:0000313" key="3">
    <source>
        <dbReference type="EMBL" id="VTS00366.1"/>
    </source>
</evidence>
<dbReference type="Gene3D" id="2.30.42.10">
    <property type="match status" value="1"/>
</dbReference>
<dbReference type="PROSITE" id="PS50106">
    <property type="entry name" value="PDZ"/>
    <property type="match status" value="1"/>
</dbReference>
<dbReference type="SMART" id="SM00228">
    <property type="entry name" value="PDZ"/>
    <property type="match status" value="1"/>
</dbReference>
<dbReference type="Pfam" id="PF13180">
    <property type="entry name" value="PDZ_2"/>
    <property type="match status" value="1"/>
</dbReference>
<dbReference type="GO" id="GO:0008233">
    <property type="term" value="F:peptidase activity"/>
    <property type="evidence" value="ECO:0007669"/>
    <property type="project" value="UniProtKB-KW"/>
</dbReference>
<protein>
    <recommendedName>
        <fullName evidence="2">PDZ domain-containing protein</fullName>
    </recommendedName>
</protein>
<dbReference type="KEGG" id="gms:SOIL9_82080"/>
<keyword evidence="3" id="KW-0645">Protease</keyword>
<evidence type="ECO:0000256" key="1">
    <source>
        <dbReference type="SAM" id="MobiDB-lite"/>
    </source>
</evidence>
<dbReference type="InterPro" id="IPR001478">
    <property type="entry name" value="PDZ"/>
</dbReference>
<reference evidence="3 4" key="1">
    <citation type="submission" date="2019-05" db="EMBL/GenBank/DDBJ databases">
        <authorList>
            <consortium name="Science for Life Laboratories"/>
        </authorList>
    </citation>
    <scope>NUCLEOTIDE SEQUENCE [LARGE SCALE GENOMIC DNA]</scope>
    <source>
        <strain evidence="3">Soil9</strain>
    </source>
</reference>
<dbReference type="RefSeq" id="WP_162672150.1">
    <property type="nucleotide sequence ID" value="NZ_LR593886.1"/>
</dbReference>
<keyword evidence="4" id="KW-1185">Reference proteome</keyword>
<keyword evidence="3" id="KW-0378">Hydrolase</keyword>
<dbReference type="AlphaFoldDB" id="A0A6P2DDX8"/>
<organism evidence="3 4">
    <name type="scientific">Gemmata massiliana</name>
    <dbReference type="NCBI Taxonomy" id="1210884"/>
    <lineage>
        <taxon>Bacteria</taxon>
        <taxon>Pseudomonadati</taxon>
        <taxon>Planctomycetota</taxon>
        <taxon>Planctomycetia</taxon>
        <taxon>Gemmatales</taxon>
        <taxon>Gemmataceae</taxon>
        <taxon>Gemmata</taxon>
    </lineage>
</organism>
<proteinExistence type="predicted"/>
<accession>A0A6P2DDX8</accession>
<evidence type="ECO:0000313" key="4">
    <source>
        <dbReference type="Proteomes" id="UP000464178"/>
    </source>
</evidence>
<feature type="domain" description="PDZ" evidence="2">
    <location>
        <begin position="227"/>
        <end position="283"/>
    </location>
</feature>
<gene>
    <name evidence="3" type="ORF">SOIL9_82080</name>
</gene>
<feature type="region of interest" description="Disordered" evidence="1">
    <location>
        <begin position="121"/>
        <end position="141"/>
    </location>
</feature>
<evidence type="ECO:0000259" key="2">
    <source>
        <dbReference type="PROSITE" id="PS50106"/>
    </source>
</evidence>
<feature type="region of interest" description="Disordered" evidence="1">
    <location>
        <begin position="360"/>
        <end position="380"/>
    </location>
</feature>
<sequence length="380" mass="40833">MFRAGKWAAAIGFVGAAVWLGFSLVAQEPKPFPVADAKQVDLTALREAVTAATKRGENVDDILKALETLEKASPATKSGRVPPELQALRDAVDAAAKKGENVEAVLKELAAVEIAVTGRSLAKPRPDPRPELPPNQFNPPALDVPFQVVPFPNPGRIDRDAIQKAMDLRMKALEMLKANPDAPEAMKLLKEAHELMMKGVQGGDGEAFPAFPGLLDAGRIPDRARFGIRMEKLNAITAEQLGLEPNVGIAVAAVMPDSAAEKAGLKVHDIILEFAGKVVSDNTDDFVRQVSAVKVGEKIDLVVMRRGKKMEMKGVVLPDVGRQMAVPRLPLPVPGLLPDAPKLQPLPLPKLEQKFQNLQPIAPLTPLPKLQPLAPRPKGD</sequence>
<dbReference type="Proteomes" id="UP000464178">
    <property type="component" value="Chromosome"/>
</dbReference>
<dbReference type="SUPFAM" id="SSF50156">
    <property type="entry name" value="PDZ domain-like"/>
    <property type="match status" value="1"/>
</dbReference>